<keyword evidence="1" id="KW-1133">Transmembrane helix</keyword>
<keyword evidence="3" id="KW-1185">Reference proteome</keyword>
<evidence type="ECO:0000313" key="2">
    <source>
        <dbReference type="EMBL" id="KAB8058443.1"/>
    </source>
</evidence>
<evidence type="ECO:0000313" key="3">
    <source>
        <dbReference type="Proteomes" id="UP000468717"/>
    </source>
</evidence>
<protein>
    <submittedName>
        <fullName evidence="2">Uncharacterized protein</fullName>
    </submittedName>
</protein>
<keyword evidence="1" id="KW-0812">Transmembrane</keyword>
<dbReference type="EMBL" id="WFLI01000061">
    <property type="protein sequence ID" value="KAB8058443.1"/>
    <property type="molecule type" value="Genomic_DNA"/>
</dbReference>
<organism evidence="2 3">
    <name type="scientific">Janthinobacterium violaceinigrum</name>
    <dbReference type="NCBI Taxonomy" id="2654252"/>
    <lineage>
        <taxon>Bacteria</taxon>
        <taxon>Pseudomonadati</taxon>
        <taxon>Pseudomonadota</taxon>
        <taxon>Betaproteobacteria</taxon>
        <taxon>Burkholderiales</taxon>
        <taxon>Oxalobacteraceae</taxon>
        <taxon>Janthinobacterium</taxon>
    </lineage>
</organism>
<gene>
    <name evidence="2" type="ORF">GCN75_27840</name>
</gene>
<dbReference type="Proteomes" id="UP000468717">
    <property type="component" value="Unassembled WGS sequence"/>
</dbReference>
<proteinExistence type="predicted"/>
<accession>A0A6I1HIK9</accession>
<comment type="caution">
    <text evidence="2">The sequence shown here is derived from an EMBL/GenBank/DDBJ whole genome shotgun (WGS) entry which is preliminary data.</text>
</comment>
<evidence type="ECO:0000256" key="1">
    <source>
        <dbReference type="SAM" id="Phobius"/>
    </source>
</evidence>
<dbReference type="AlphaFoldDB" id="A0A6I1HIK9"/>
<reference evidence="2 3" key="1">
    <citation type="submission" date="2019-10" db="EMBL/GenBank/DDBJ databases">
        <title>Three novel species isolated from a subtropical stream in China.</title>
        <authorList>
            <person name="Lu H."/>
        </authorList>
    </citation>
    <scope>NUCLEOTIDE SEQUENCE [LARGE SCALE GENOMIC DNA]</scope>
    <source>
        <strain evidence="2 3">FT13W</strain>
    </source>
</reference>
<feature type="transmembrane region" description="Helical" evidence="1">
    <location>
        <begin position="65"/>
        <end position="87"/>
    </location>
</feature>
<sequence>MLQETIWIVDQAKLKPVLIQALAEGKATIHDGVAYWAEGSGGSGIIQHLPFKESATMSVEEALKMAQATTVAAAAVSTGIILAAIVVQTKYLAKKLDKIQATVDVIAQDVHSQHIVFYMDKISEYVGQVEAARTLLQDRSLAEEIRELAIPLLTRMAGKRNEVLSFIDNILALANTSKDVTPKHFALITNFAQLMLDIMPAGIHIEYLLCARIGKLRLAEHLLLDGAGRYNDGLQIFRSFMNDLHREVIRGGAGERSDVYRSVEANAMQLFKSEHGKMLLSLPAGRAAR</sequence>
<keyword evidence="1" id="KW-0472">Membrane</keyword>
<dbReference type="RefSeq" id="WP_152285236.1">
    <property type="nucleotide sequence ID" value="NZ_WFLI01000061.1"/>
</dbReference>
<name>A0A6I1HIK9_9BURK</name>